<sequence>MSVLPHRRIKPDGRLTTGCTWIKREMRGPRVKKDGWHRMLSAAVLQKGRFVTTALDLMRRSLDRWPVSRTVTVWGRLEEVLKKRLASKFKLKSKTIDEAFSALDCWAYGQGKKGKSGDVEEEESAISISGSRNLTVTGYIETVGLISAAVGVESGVKDQWGKGLVLTHKKERVLRRK</sequence>
<evidence type="ECO:0000313" key="1">
    <source>
        <dbReference type="EMBL" id="KAG5444371.1"/>
    </source>
</evidence>
<evidence type="ECO:0000313" key="2">
    <source>
        <dbReference type="Proteomes" id="UP000286415"/>
    </source>
</evidence>
<reference evidence="1 2" key="1">
    <citation type="journal article" date="2018" name="Biotechnol. Adv.">
        <title>Improved genomic resources and new bioinformatic workflow for the carcinogenic parasite Clonorchis sinensis: Biotechnological implications.</title>
        <authorList>
            <person name="Wang D."/>
            <person name="Korhonen P.K."/>
            <person name="Gasser R.B."/>
            <person name="Young N.D."/>
        </authorList>
    </citation>
    <scope>NUCLEOTIDE SEQUENCE [LARGE SCALE GENOMIC DNA]</scope>
    <source>
        <strain evidence="1">Cs-k2</strain>
    </source>
</reference>
<gene>
    <name evidence="1" type="ORF">CSKR_104562</name>
</gene>
<dbReference type="EMBL" id="NIRI02000056">
    <property type="protein sequence ID" value="KAG5444371.1"/>
    <property type="molecule type" value="Genomic_DNA"/>
</dbReference>
<accession>A0A8T1M6Q9</accession>
<keyword evidence="2" id="KW-1185">Reference proteome</keyword>
<dbReference type="AlphaFoldDB" id="A0A8T1M6Q9"/>
<dbReference type="Proteomes" id="UP000286415">
    <property type="component" value="Unassembled WGS sequence"/>
</dbReference>
<organism evidence="1 2">
    <name type="scientific">Clonorchis sinensis</name>
    <name type="common">Chinese liver fluke</name>
    <dbReference type="NCBI Taxonomy" id="79923"/>
    <lineage>
        <taxon>Eukaryota</taxon>
        <taxon>Metazoa</taxon>
        <taxon>Spiralia</taxon>
        <taxon>Lophotrochozoa</taxon>
        <taxon>Platyhelminthes</taxon>
        <taxon>Trematoda</taxon>
        <taxon>Digenea</taxon>
        <taxon>Opisthorchiida</taxon>
        <taxon>Opisthorchiata</taxon>
        <taxon>Opisthorchiidae</taxon>
        <taxon>Clonorchis</taxon>
    </lineage>
</organism>
<proteinExistence type="predicted"/>
<comment type="caution">
    <text evidence="1">The sequence shown here is derived from an EMBL/GenBank/DDBJ whole genome shotgun (WGS) entry which is preliminary data.</text>
</comment>
<name>A0A8T1M6Q9_CLOSI</name>
<protein>
    <submittedName>
        <fullName evidence="1">Uncharacterized protein</fullName>
    </submittedName>
</protein>
<reference evidence="1 2" key="2">
    <citation type="journal article" date="2021" name="Genomics">
        <title>High-quality reference genome for Clonorchis sinensis.</title>
        <authorList>
            <person name="Young N.D."/>
            <person name="Stroehlein A.J."/>
            <person name="Kinkar L."/>
            <person name="Wang T."/>
            <person name="Sohn W.M."/>
            <person name="Chang B.C.H."/>
            <person name="Kaur P."/>
            <person name="Weisz D."/>
            <person name="Dudchenko O."/>
            <person name="Aiden E.L."/>
            <person name="Korhonen P.K."/>
            <person name="Gasser R.B."/>
        </authorList>
    </citation>
    <scope>NUCLEOTIDE SEQUENCE [LARGE SCALE GENOMIC DNA]</scope>
    <source>
        <strain evidence="1">Cs-k2</strain>
    </source>
</reference>